<dbReference type="InterPro" id="IPR003766">
    <property type="entry name" value="Uronate_isomerase"/>
</dbReference>
<gene>
    <name evidence="7" type="ORF">CH339_24070</name>
</gene>
<proteinExistence type="inferred from homology"/>
<dbReference type="GO" id="GO:0008880">
    <property type="term" value="F:glucuronate isomerase activity"/>
    <property type="evidence" value="ECO:0007669"/>
    <property type="project" value="UniProtKB-EC"/>
</dbReference>
<organism evidence="7 8">
    <name type="scientific">Rhodobium orientis</name>
    <dbReference type="NCBI Taxonomy" id="34017"/>
    <lineage>
        <taxon>Bacteria</taxon>
        <taxon>Pseudomonadati</taxon>
        <taxon>Pseudomonadota</taxon>
        <taxon>Alphaproteobacteria</taxon>
        <taxon>Hyphomicrobiales</taxon>
        <taxon>Rhodobiaceae</taxon>
        <taxon>Rhodobium</taxon>
    </lineage>
</organism>
<keyword evidence="6" id="KW-0413">Isomerase</keyword>
<evidence type="ECO:0000256" key="6">
    <source>
        <dbReference type="ARBA" id="ARBA00023235"/>
    </source>
</evidence>
<evidence type="ECO:0000256" key="2">
    <source>
        <dbReference type="ARBA" id="ARBA00004892"/>
    </source>
</evidence>
<dbReference type="RefSeq" id="WP_146610328.1">
    <property type="nucleotide sequence ID" value="NZ_NPEV01000243.1"/>
</dbReference>
<dbReference type="UniPathway" id="UPA00246"/>
<evidence type="ECO:0000256" key="3">
    <source>
        <dbReference type="ARBA" id="ARBA00008397"/>
    </source>
</evidence>
<dbReference type="PANTHER" id="PTHR30068:SF4">
    <property type="entry name" value="URONATE ISOMERASE"/>
    <property type="match status" value="1"/>
</dbReference>
<dbReference type="GO" id="GO:0042840">
    <property type="term" value="P:D-glucuronate catabolic process"/>
    <property type="evidence" value="ECO:0007669"/>
    <property type="project" value="TreeGrafter"/>
</dbReference>
<dbReference type="PANTHER" id="PTHR30068">
    <property type="entry name" value="URONATE ISOMERASE"/>
    <property type="match status" value="1"/>
</dbReference>
<dbReference type="EMBL" id="NPEV01000243">
    <property type="protein sequence ID" value="RAI17839.1"/>
    <property type="molecule type" value="Genomic_DNA"/>
</dbReference>
<dbReference type="AlphaFoldDB" id="A0A327JHA4"/>
<sequence length="59" mass="7020">LSYTRHEYFRRLLCDVIGTWVENGEAPDDIELLGRIVKGICYENAKHYFQFEVKDRLKA</sequence>
<name>A0A327JHA4_9HYPH</name>
<evidence type="ECO:0000256" key="1">
    <source>
        <dbReference type="ARBA" id="ARBA00001165"/>
    </source>
</evidence>
<protein>
    <recommendedName>
        <fullName evidence="5">Uronate isomerase</fullName>
        <ecNumber evidence="4">5.3.1.12</ecNumber>
    </recommendedName>
</protein>
<comment type="caution">
    <text evidence="7">The sequence shown here is derived from an EMBL/GenBank/DDBJ whole genome shotgun (WGS) entry which is preliminary data.</text>
</comment>
<dbReference type="Proteomes" id="UP000249299">
    <property type="component" value="Unassembled WGS sequence"/>
</dbReference>
<accession>A0A327JHA4</accession>
<dbReference type="Gene3D" id="3.20.20.140">
    <property type="entry name" value="Metal-dependent hydrolases"/>
    <property type="match status" value="1"/>
</dbReference>
<keyword evidence="8" id="KW-1185">Reference proteome</keyword>
<evidence type="ECO:0000313" key="8">
    <source>
        <dbReference type="Proteomes" id="UP000249299"/>
    </source>
</evidence>
<feature type="non-terminal residue" evidence="7">
    <location>
        <position position="1"/>
    </location>
</feature>
<dbReference type="EC" id="5.3.1.12" evidence="4"/>
<dbReference type="InterPro" id="IPR032466">
    <property type="entry name" value="Metal_Hydrolase"/>
</dbReference>
<dbReference type="Pfam" id="PF02614">
    <property type="entry name" value="UxaC"/>
    <property type="match status" value="1"/>
</dbReference>
<comment type="catalytic activity">
    <reaction evidence="1">
        <text>D-glucuronate = D-fructuronate</text>
        <dbReference type="Rhea" id="RHEA:13049"/>
        <dbReference type="ChEBI" id="CHEBI:58720"/>
        <dbReference type="ChEBI" id="CHEBI:59863"/>
        <dbReference type="EC" id="5.3.1.12"/>
    </reaction>
</comment>
<evidence type="ECO:0000256" key="4">
    <source>
        <dbReference type="ARBA" id="ARBA00012546"/>
    </source>
</evidence>
<dbReference type="SUPFAM" id="SSF51556">
    <property type="entry name" value="Metallo-dependent hydrolases"/>
    <property type="match status" value="1"/>
</dbReference>
<evidence type="ECO:0000313" key="7">
    <source>
        <dbReference type="EMBL" id="RAI17839.1"/>
    </source>
</evidence>
<comment type="similarity">
    <text evidence="3">Belongs to the metallo-dependent hydrolases superfamily. Uronate isomerase family.</text>
</comment>
<reference evidence="7 8" key="1">
    <citation type="submission" date="2017-07" db="EMBL/GenBank/DDBJ databases">
        <title>Draft Genome Sequences of Select Purple Nonsulfur Bacteria.</title>
        <authorList>
            <person name="Lasarre B."/>
            <person name="Mckinlay J.B."/>
        </authorList>
    </citation>
    <scope>NUCLEOTIDE SEQUENCE [LARGE SCALE GENOMIC DNA]</scope>
    <source>
        <strain evidence="7 8">DSM 11290</strain>
    </source>
</reference>
<dbReference type="GO" id="GO:0019698">
    <property type="term" value="P:D-galacturonate catabolic process"/>
    <property type="evidence" value="ECO:0007669"/>
    <property type="project" value="TreeGrafter"/>
</dbReference>
<evidence type="ECO:0000256" key="5">
    <source>
        <dbReference type="ARBA" id="ARBA00020555"/>
    </source>
</evidence>
<comment type="pathway">
    <text evidence="2">Carbohydrate metabolism; pentose and glucuronate interconversion.</text>
</comment>
<dbReference type="OrthoDB" id="9766564at2"/>